<organism evidence="7 8">
    <name type="scientific">Cryptococcus decagattii</name>
    <dbReference type="NCBI Taxonomy" id="1859122"/>
    <lineage>
        <taxon>Eukaryota</taxon>
        <taxon>Fungi</taxon>
        <taxon>Dikarya</taxon>
        <taxon>Basidiomycota</taxon>
        <taxon>Agaricomycotina</taxon>
        <taxon>Tremellomycetes</taxon>
        <taxon>Tremellales</taxon>
        <taxon>Cryptococcaceae</taxon>
        <taxon>Cryptococcus</taxon>
        <taxon>Cryptococcus gattii species complex</taxon>
    </lineage>
</organism>
<feature type="compositionally biased region" description="Polar residues" evidence="4">
    <location>
        <begin position="773"/>
        <end position="789"/>
    </location>
</feature>
<evidence type="ECO:0008006" key="9">
    <source>
        <dbReference type="Google" id="ProtNLM"/>
    </source>
</evidence>
<evidence type="ECO:0000259" key="6">
    <source>
        <dbReference type="PROSITE" id="PS51136"/>
    </source>
</evidence>
<dbReference type="PROSITE" id="PS50827">
    <property type="entry name" value="DDT"/>
    <property type="match status" value="1"/>
</dbReference>
<feature type="region of interest" description="Disordered" evidence="4">
    <location>
        <begin position="540"/>
        <end position="566"/>
    </location>
</feature>
<dbReference type="Pfam" id="PF10537">
    <property type="entry name" value="WAC_Acf1_DNA_bd"/>
    <property type="match status" value="1"/>
</dbReference>
<dbReference type="InterPro" id="IPR013136">
    <property type="entry name" value="WSTF_Acf1_Cbp146"/>
</dbReference>
<accession>A0ABZ2AKK7</accession>
<dbReference type="PROSITE" id="PS51136">
    <property type="entry name" value="WAC"/>
    <property type="match status" value="1"/>
</dbReference>
<keyword evidence="2 3" id="KW-0539">Nucleus</keyword>
<dbReference type="PANTHER" id="PTHR32075">
    <property type="entry name" value="ISWI CHROMATIN-REMODELING COMPLEX SUBUNIT YPL216W-RELATED"/>
    <property type="match status" value="1"/>
</dbReference>
<dbReference type="Proteomes" id="UP001432216">
    <property type="component" value="Chromosome 1"/>
</dbReference>
<feature type="region of interest" description="Disordered" evidence="4">
    <location>
        <begin position="999"/>
        <end position="1025"/>
    </location>
</feature>
<dbReference type="RefSeq" id="XP_064717994.1">
    <property type="nucleotide sequence ID" value="XM_064861922.1"/>
</dbReference>
<feature type="region of interest" description="Disordered" evidence="4">
    <location>
        <begin position="80"/>
        <end position="110"/>
    </location>
</feature>
<comment type="subcellular location">
    <subcellularLocation>
        <location evidence="1 3">Nucleus</location>
    </subcellularLocation>
</comment>
<feature type="region of interest" description="Disordered" evidence="4">
    <location>
        <begin position="399"/>
        <end position="457"/>
    </location>
</feature>
<gene>
    <name evidence="7" type="ORF">IAS62_000025</name>
</gene>
<sequence>MPLLKRKPVHLTPLPSLSAVLQPIPASSSTSDPSQTQAPAQLTHEQLQQFMPPDGKDDAEQLEKLLAVFRGEFTNGQTTVVGKKSKGKAVAPNSNMLNGESPQDGEPSATVQEDPAVTWRIHDRDCWYIPETGEIFTDYESYSTRMAFYDLQIFQCEGELCLISSWLMYQVSGKSSMPYLDALRSEQKEIRQLHTRFPKQLKKAVLSAVQFRKLENLADKIFERFHNRFFDDERVFVDVQGDKYLARIVKTVPPLPSLTLIPSTSNGLTLETHPLAIDLNLSSEEVLEKDDPGQYIYIVKLVEDSVEDDSQENALQVTADKISRDRINFSRAMLKRFIRDCVERDAAVYSPWIVKPAVAHRWGIPMEMSESTRLFISSYRERQMGKRKREREERLGLNVEDEEVEEKPKTKKQMKEEEKRMREEEKAKRKEEERRLKEEEEERKRKKQMKWPNEEWSEEDAKVRPQLIKSLPFGDQFEKFLNSWSFLNVMGTPLNLSPFTIDDFEQSLYHNTSPSPPLIAEIHACLLSVLITDAVSGHSPVRPISATGRQPEDDRDYWEGEKGATTETLSPVVEKLAQSWKDSEIPLRDNRRGWEAALVGCLWERASLESLPNFLDNILHLTFEPKPAPTRPTWSTGPSASTSSSGLGLVPAKIPNRYPTLHHLHKLDIIAFLIELVGQTERVRGFMEESIAALTEVRKEQVDVKREVRRVQAEREGLEPKTEDVDAGEGEAGMDVDVDIKVNGHINGSGEGEDELEDELDTEMRPPEDDTYSALSSPPSTDQGHHTQTAASRRRAMAEKARERAAEEAMHRERAIKEREEVRLSKYNASEKKRLLEEEEVLAAKLKKLDYEFRSHIWTLRSKPLGLDRFGNKVWWLDAQGSAPMLAPDGKLAYGTGRLYIQGIDEPEETYYLSAANAVLEGMGVKEEVKSEDVEKRRKMEEGGKLGRGEWGCYDDVEQVREFMRWLNPKGIREKDLLKALTFWQPELLGGIARRRQVMGLDGQSEPEEPTRRTRPTRRAAGDDEEKGYIGWRNRRSPDTYKLTDTLSLALIIILANKNFLIHL</sequence>
<feature type="compositionally biased region" description="Basic and acidic residues" evidence="4">
    <location>
        <begin position="796"/>
        <end position="806"/>
    </location>
</feature>
<name>A0ABZ2AKK7_9TREE</name>
<feature type="region of interest" description="Disordered" evidence="4">
    <location>
        <begin position="744"/>
        <end position="806"/>
    </location>
</feature>
<feature type="compositionally biased region" description="Polar residues" evidence="4">
    <location>
        <begin position="25"/>
        <end position="49"/>
    </location>
</feature>
<dbReference type="GeneID" id="89986801"/>
<evidence type="ECO:0000256" key="2">
    <source>
        <dbReference type="ARBA" id="ARBA00023242"/>
    </source>
</evidence>
<dbReference type="EMBL" id="CP143806">
    <property type="protein sequence ID" value="WVO18754.1"/>
    <property type="molecule type" value="Genomic_DNA"/>
</dbReference>
<evidence type="ECO:0000256" key="1">
    <source>
        <dbReference type="ARBA" id="ARBA00004123"/>
    </source>
</evidence>
<feature type="domain" description="DDT" evidence="5">
    <location>
        <begin position="474"/>
        <end position="536"/>
    </location>
</feature>
<dbReference type="PANTHER" id="PTHR32075:SF6">
    <property type="entry name" value="ISWI CHROMATIN-REMODELING COMPLEX SUBUNIT YPL216W-RELATED"/>
    <property type="match status" value="1"/>
</dbReference>
<feature type="region of interest" description="Disordered" evidence="4">
    <location>
        <begin position="22"/>
        <end position="57"/>
    </location>
</feature>
<proteinExistence type="predicted"/>
<feature type="compositionally biased region" description="Acidic residues" evidence="4">
    <location>
        <begin position="751"/>
        <end position="761"/>
    </location>
</feature>
<feature type="domain" description="WAC" evidence="6">
    <location>
        <begin position="124"/>
        <end position="243"/>
    </location>
</feature>
<dbReference type="InterPro" id="IPR018501">
    <property type="entry name" value="DDT_dom"/>
</dbReference>
<protein>
    <recommendedName>
        <fullName evidence="9">DDT domain-containing protein</fullName>
    </recommendedName>
</protein>
<evidence type="ECO:0000256" key="3">
    <source>
        <dbReference type="PROSITE-ProRule" id="PRU00475"/>
    </source>
</evidence>
<feature type="compositionally biased region" description="Basic and acidic residues" evidence="4">
    <location>
        <begin position="413"/>
        <end position="438"/>
    </location>
</feature>
<keyword evidence="8" id="KW-1185">Reference proteome</keyword>
<evidence type="ECO:0000313" key="8">
    <source>
        <dbReference type="Proteomes" id="UP001432216"/>
    </source>
</evidence>
<dbReference type="InterPro" id="IPR028941">
    <property type="entry name" value="WHIM2_dom"/>
</dbReference>
<dbReference type="Pfam" id="PF15613">
    <property type="entry name" value="WSD"/>
    <property type="match status" value="1"/>
</dbReference>
<evidence type="ECO:0000259" key="5">
    <source>
        <dbReference type="PROSITE" id="PS50827"/>
    </source>
</evidence>
<feature type="compositionally biased region" description="Polar residues" evidence="4">
    <location>
        <begin position="92"/>
        <end position="101"/>
    </location>
</feature>
<reference evidence="7 8" key="1">
    <citation type="submission" date="2024-01" db="EMBL/GenBank/DDBJ databases">
        <title>Comparative genomics of Cryptococcus and Kwoniella reveals pathogenesis evolution and contrasting modes of karyotype evolution via chromosome fusion or intercentromeric recombination.</title>
        <authorList>
            <person name="Coelho M.A."/>
            <person name="David-Palma M."/>
            <person name="Shea T."/>
            <person name="Bowers K."/>
            <person name="McGinley-Smith S."/>
            <person name="Mohammad A.W."/>
            <person name="Gnirke A."/>
            <person name="Yurkov A.M."/>
            <person name="Nowrousian M."/>
            <person name="Sun S."/>
            <person name="Cuomo C.A."/>
            <person name="Heitman J."/>
        </authorList>
    </citation>
    <scope>NUCLEOTIDE SEQUENCE [LARGE SCALE GENOMIC DNA]</scope>
    <source>
        <strain evidence="7 8">7685027</strain>
    </source>
</reference>
<evidence type="ECO:0000256" key="4">
    <source>
        <dbReference type="SAM" id="MobiDB-lite"/>
    </source>
</evidence>
<evidence type="ECO:0000313" key="7">
    <source>
        <dbReference type="EMBL" id="WVO18754.1"/>
    </source>
</evidence>
<dbReference type="Pfam" id="PF02791">
    <property type="entry name" value="DDT"/>
    <property type="match status" value="1"/>
</dbReference>